<comment type="caution">
    <text evidence="4">The sequence shown here is derived from an EMBL/GenBank/DDBJ whole genome shotgun (WGS) entry which is preliminary data.</text>
</comment>
<keyword evidence="1 2" id="KW-0378">Hydrolase</keyword>
<dbReference type="PANTHER" id="PTHR21340:SF0">
    <property type="entry name" value="BIS(5'-NUCLEOSYL)-TETRAPHOSPHATASE [ASYMMETRICAL]"/>
    <property type="match status" value="1"/>
</dbReference>
<dbReference type="GO" id="GO:0006167">
    <property type="term" value="P:AMP biosynthetic process"/>
    <property type="evidence" value="ECO:0007669"/>
    <property type="project" value="TreeGrafter"/>
</dbReference>
<sequence length="160" mass="18883">MNLLMPKYRPNVAAIIINREGEILVCERSNNGRAWQFPQGGVDKGETNIEALYREVLEEVGLEKKYYKVLEEKGGYKYLYPQKVREKKKFDGQKQTYFLCRLKKSAPEIDLGENNPEFSDYDWVRPEEFDGAWLPDFKLDVYREVMLHFFDVEIVSADRV</sequence>
<organism evidence="4 5">
    <name type="scientific">Rubritalea profundi</name>
    <dbReference type="NCBI Taxonomy" id="1658618"/>
    <lineage>
        <taxon>Bacteria</taxon>
        <taxon>Pseudomonadati</taxon>
        <taxon>Verrucomicrobiota</taxon>
        <taxon>Verrucomicrobiia</taxon>
        <taxon>Verrucomicrobiales</taxon>
        <taxon>Rubritaleaceae</taxon>
        <taxon>Rubritalea</taxon>
    </lineage>
</organism>
<evidence type="ECO:0000313" key="4">
    <source>
        <dbReference type="EMBL" id="PQJ29493.1"/>
    </source>
</evidence>
<dbReference type="GO" id="GO:0004081">
    <property type="term" value="F:bis(5'-nucleosyl)-tetraphosphatase (asymmetrical) activity"/>
    <property type="evidence" value="ECO:0007669"/>
    <property type="project" value="TreeGrafter"/>
</dbReference>
<evidence type="ECO:0000256" key="2">
    <source>
        <dbReference type="RuleBase" id="RU003476"/>
    </source>
</evidence>
<dbReference type="Gene3D" id="3.90.79.10">
    <property type="entry name" value="Nucleoside Triphosphate Pyrophosphohydrolase"/>
    <property type="match status" value="1"/>
</dbReference>
<reference evidence="4 5" key="1">
    <citation type="submission" date="2016-12" db="EMBL/GenBank/DDBJ databases">
        <title>Study of bacterial adaptation to deep sea.</title>
        <authorList>
            <person name="Song J."/>
            <person name="Yoshizawa S."/>
            <person name="Kogure K."/>
        </authorList>
    </citation>
    <scope>NUCLEOTIDE SEQUENCE [LARGE SCALE GENOMIC DNA]</scope>
    <source>
        <strain evidence="4 5">SAORIC-165</strain>
    </source>
</reference>
<dbReference type="InterPro" id="IPR000086">
    <property type="entry name" value="NUDIX_hydrolase_dom"/>
</dbReference>
<accession>A0A2S7U5N7</accession>
<evidence type="ECO:0000259" key="3">
    <source>
        <dbReference type="PROSITE" id="PS51462"/>
    </source>
</evidence>
<dbReference type="SUPFAM" id="SSF55811">
    <property type="entry name" value="Nudix"/>
    <property type="match status" value="1"/>
</dbReference>
<dbReference type="InterPro" id="IPR015797">
    <property type="entry name" value="NUDIX_hydrolase-like_dom_sf"/>
</dbReference>
<dbReference type="Proteomes" id="UP000239907">
    <property type="component" value="Unassembled WGS sequence"/>
</dbReference>
<dbReference type="PRINTS" id="PR00502">
    <property type="entry name" value="NUDIXFAMILY"/>
</dbReference>
<dbReference type="GO" id="GO:0006754">
    <property type="term" value="P:ATP biosynthetic process"/>
    <property type="evidence" value="ECO:0007669"/>
    <property type="project" value="TreeGrafter"/>
</dbReference>
<name>A0A2S7U5N7_9BACT</name>
<dbReference type="PROSITE" id="PS51462">
    <property type="entry name" value="NUDIX"/>
    <property type="match status" value="1"/>
</dbReference>
<proteinExistence type="inferred from homology"/>
<dbReference type="Pfam" id="PF00293">
    <property type="entry name" value="NUDIX"/>
    <property type="match status" value="1"/>
</dbReference>
<keyword evidence="5" id="KW-1185">Reference proteome</keyword>
<comment type="similarity">
    <text evidence="2">Belongs to the Nudix hydrolase family.</text>
</comment>
<gene>
    <name evidence="4" type="ORF">BSZ32_13995</name>
</gene>
<dbReference type="EMBL" id="MQWA01000001">
    <property type="protein sequence ID" value="PQJ29493.1"/>
    <property type="molecule type" value="Genomic_DNA"/>
</dbReference>
<evidence type="ECO:0000256" key="1">
    <source>
        <dbReference type="ARBA" id="ARBA00022801"/>
    </source>
</evidence>
<evidence type="ECO:0000313" key="5">
    <source>
        <dbReference type="Proteomes" id="UP000239907"/>
    </source>
</evidence>
<dbReference type="PROSITE" id="PS00893">
    <property type="entry name" value="NUDIX_BOX"/>
    <property type="match status" value="1"/>
</dbReference>
<protein>
    <submittedName>
        <fullName evidence="4">NUDIX domain-containing protein</fullName>
    </submittedName>
</protein>
<dbReference type="InterPro" id="IPR051325">
    <property type="entry name" value="Nudix_hydrolase_domain"/>
</dbReference>
<dbReference type="InterPro" id="IPR020084">
    <property type="entry name" value="NUDIX_hydrolase_CS"/>
</dbReference>
<dbReference type="InterPro" id="IPR020476">
    <property type="entry name" value="Nudix_hydrolase"/>
</dbReference>
<dbReference type="AlphaFoldDB" id="A0A2S7U5N7"/>
<dbReference type="NCBIfam" id="NF001936">
    <property type="entry name" value="PRK00714.1-3"/>
    <property type="match status" value="1"/>
</dbReference>
<feature type="domain" description="Nudix hydrolase" evidence="3">
    <location>
        <begin position="7"/>
        <end position="147"/>
    </location>
</feature>
<dbReference type="PANTHER" id="PTHR21340">
    <property type="entry name" value="DIADENOSINE 5,5-P1,P4-TETRAPHOSPHATE PYROPHOSPHOHYDROLASE MUTT"/>
    <property type="match status" value="1"/>
</dbReference>